<dbReference type="PROSITE" id="PS51762">
    <property type="entry name" value="GH16_2"/>
    <property type="match status" value="1"/>
</dbReference>
<accession>A0A9P0CBY7</accession>
<dbReference type="InterPro" id="IPR051589">
    <property type="entry name" value="Sialate-O-sulfotransferase"/>
</dbReference>
<feature type="domain" description="WSC" evidence="2">
    <location>
        <begin position="500"/>
        <end position="599"/>
    </location>
</feature>
<dbReference type="Proteomes" id="UP001152759">
    <property type="component" value="Chromosome 4"/>
</dbReference>
<evidence type="ECO:0008006" key="6">
    <source>
        <dbReference type="Google" id="ProtNLM"/>
    </source>
</evidence>
<proteinExistence type="predicted"/>
<dbReference type="PANTHER" id="PTHR45964">
    <property type="entry name" value="WSCD FAMILY MEMBER CG9164"/>
    <property type="match status" value="1"/>
</dbReference>
<dbReference type="AlphaFoldDB" id="A0A9P0CBY7"/>
<feature type="domain" description="WSC" evidence="2">
    <location>
        <begin position="392"/>
        <end position="491"/>
    </location>
</feature>
<dbReference type="Pfam" id="PF00722">
    <property type="entry name" value="Glyco_hydro_16"/>
    <property type="match status" value="1"/>
</dbReference>
<evidence type="ECO:0000313" key="5">
    <source>
        <dbReference type="Proteomes" id="UP001152759"/>
    </source>
</evidence>
<reference evidence="4" key="1">
    <citation type="submission" date="2021-12" db="EMBL/GenBank/DDBJ databases">
        <authorList>
            <person name="King R."/>
        </authorList>
    </citation>
    <scope>NUCLEOTIDE SEQUENCE</scope>
</reference>
<keyword evidence="5" id="KW-1185">Reference proteome</keyword>
<organism evidence="4 5">
    <name type="scientific">Bemisia tabaci</name>
    <name type="common">Sweetpotato whitefly</name>
    <name type="synonym">Aleurodes tabaci</name>
    <dbReference type="NCBI Taxonomy" id="7038"/>
    <lineage>
        <taxon>Eukaryota</taxon>
        <taxon>Metazoa</taxon>
        <taxon>Ecdysozoa</taxon>
        <taxon>Arthropoda</taxon>
        <taxon>Hexapoda</taxon>
        <taxon>Insecta</taxon>
        <taxon>Pterygota</taxon>
        <taxon>Neoptera</taxon>
        <taxon>Paraneoptera</taxon>
        <taxon>Hemiptera</taxon>
        <taxon>Sternorrhyncha</taxon>
        <taxon>Aleyrodoidea</taxon>
        <taxon>Aleyrodidae</taxon>
        <taxon>Aleyrodinae</taxon>
        <taxon>Bemisia</taxon>
    </lineage>
</organism>
<dbReference type="SUPFAM" id="SSF49899">
    <property type="entry name" value="Concanavalin A-like lectins/glucanases"/>
    <property type="match status" value="1"/>
</dbReference>
<protein>
    <recommendedName>
        <fullName evidence="6">Beta-1,3-glucan-binding protein</fullName>
    </recommendedName>
</protein>
<feature type="domain" description="WSC" evidence="2">
    <location>
        <begin position="174"/>
        <end position="273"/>
    </location>
</feature>
<keyword evidence="1" id="KW-0677">Repeat</keyword>
<dbReference type="InterPro" id="IPR000757">
    <property type="entry name" value="Beta-glucanase-like"/>
</dbReference>
<evidence type="ECO:0000259" key="2">
    <source>
        <dbReference type="PROSITE" id="PS51212"/>
    </source>
</evidence>
<feature type="domain" description="WSC" evidence="2">
    <location>
        <begin position="608"/>
        <end position="707"/>
    </location>
</feature>
<dbReference type="PANTHER" id="PTHR45964:SF5">
    <property type="entry name" value="WSCD FAMILY MEMBER CG9164"/>
    <property type="match status" value="1"/>
</dbReference>
<dbReference type="Pfam" id="PF01822">
    <property type="entry name" value="WSC"/>
    <property type="match status" value="6"/>
</dbReference>
<feature type="domain" description="WSC" evidence="2">
    <location>
        <begin position="66"/>
        <end position="165"/>
    </location>
</feature>
<sequence>MTFTAFFLEPSNFLSFLSSLRTSSEGATLVICSLSTTMCSLNFRQFFVFCLILCYHHIKVVNSSRSGHYVGCYKENSGKDFETLGRYFSDFRHDFDDMTPKRCFQLCFRRGFKYAGVQFGRECYCTNKELDNHKKTADGACQMPCPGDETKKCGGVMRLSVYATGLMAIESLPHGFHLGCFKENSGKEFETKGRFFSDFRRDFDTLTPPLCMEVCFRAGFKLSGVQFKRECYCSNKALDLTKQTDEGTCDLPCSGNANQRCGGVLRLDVFATGWTAIDSLPRGFHLGCFKENSGAVSDAMRIFPEYRQDLDNLTPKLCTDVCSRNGFAYAGVQFGKECYCSSMPVDMTKQTDEKTCNMPCAGDASQKCGGTLRLNVYATGHKQEKAEESPPSGFHLGCFKENSGKEFETLGRYFPDFRRDFDDLTPKRCLELCFRRGFKYAGLQFGVECYCTNKELDEHRKTVDSACQIPCPGDAAKKCGGKLRLNVYATGLTAIDSLPSGFHLGCFKENSGHEFDTKGRFFPDFRQDSDHLTPKLCLKICFENGYKLSGVQFGRECYCTNKKLDITKQTDEDSCKMGCTGDSRQKCGGVMRLNVYATGVSSINSLPDGFHLGCFRETEGHDVQNSERIFPDFREDFNHLTPKLCLRLCAKKQFRLAGVQFGKECYCSNRKLDMSRQTKPDECKMTCSGDVSEKCGGVWRMNIYATGVSEAGDENHLQDKVDSSTQQTMSTTSSSCVPARTMITNEKGPRRHKPACKNSVILFDDFEKIDLDRWQYDIKIPSKPDYEFSVYDSKPENIFIKHGALHIQPTLLNESFVENGKLELERCTGDVFNDECTRGTEFFILPPVQSARITSKQKFSFQYGLIEIQAKFPSGDWIAADIRLIPVTYSYGPFYESGTIRILSRGNSNLKTEDGREIGGRTVEASAMLGYGAKVRSKSVYYNDKSEWHQGFHNFTILWTPDDIMFMVDGKQRQNMMSNAPGLKLSDAVGFPSSEIKLWNTGTSIAPFDRPFHVSLGVSVGGIRDFEDGCDNNGKPKPWSNSDPRAMTAFWNNRQEWQTTWQKGDSAFIVKSIKITAV</sequence>
<dbReference type="PROSITE" id="PS51212">
    <property type="entry name" value="WSC"/>
    <property type="match status" value="6"/>
</dbReference>
<dbReference type="InterPro" id="IPR013320">
    <property type="entry name" value="ConA-like_dom_sf"/>
</dbReference>
<evidence type="ECO:0000256" key="1">
    <source>
        <dbReference type="ARBA" id="ARBA00022737"/>
    </source>
</evidence>
<dbReference type="InterPro" id="IPR002889">
    <property type="entry name" value="WSC_carb-bd"/>
</dbReference>
<name>A0A9P0CBY7_BEMTA</name>
<dbReference type="Gene3D" id="2.60.120.200">
    <property type="match status" value="1"/>
</dbReference>
<feature type="domain" description="WSC" evidence="2">
    <location>
        <begin position="282"/>
        <end position="380"/>
    </location>
</feature>
<dbReference type="EMBL" id="OU963865">
    <property type="protein sequence ID" value="CAH0771027.1"/>
    <property type="molecule type" value="Genomic_DNA"/>
</dbReference>
<evidence type="ECO:0000313" key="4">
    <source>
        <dbReference type="EMBL" id="CAH0771027.1"/>
    </source>
</evidence>
<evidence type="ECO:0000259" key="3">
    <source>
        <dbReference type="PROSITE" id="PS51762"/>
    </source>
</evidence>
<dbReference type="GO" id="GO:0004553">
    <property type="term" value="F:hydrolase activity, hydrolyzing O-glycosyl compounds"/>
    <property type="evidence" value="ECO:0007669"/>
    <property type="project" value="InterPro"/>
</dbReference>
<gene>
    <name evidence="4" type="ORF">BEMITA_LOCUS7824</name>
</gene>
<dbReference type="SMART" id="SM00321">
    <property type="entry name" value="WSC"/>
    <property type="match status" value="6"/>
</dbReference>
<dbReference type="GO" id="GO:0005975">
    <property type="term" value="P:carbohydrate metabolic process"/>
    <property type="evidence" value="ECO:0007669"/>
    <property type="project" value="InterPro"/>
</dbReference>
<feature type="domain" description="GH16" evidence="3">
    <location>
        <begin position="730"/>
        <end position="1078"/>
    </location>
</feature>